<evidence type="ECO:0000313" key="2">
    <source>
        <dbReference type="Proteomes" id="UP000799770"/>
    </source>
</evidence>
<proteinExistence type="predicted"/>
<evidence type="ECO:0000313" key="1">
    <source>
        <dbReference type="EMBL" id="KAF2119678.1"/>
    </source>
</evidence>
<dbReference type="OrthoDB" id="5229512at2759"/>
<dbReference type="Proteomes" id="UP000799770">
    <property type="component" value="Unassembled WGS sequence"/>
</dbReference>
<keyword evidence="2" id="KW-1185">Reference proteome</keyword>
<reference evidence="1" key="1">
    <citation type="journal article" date="2020" name="Stud. Mycol.">
        <title>101 Dothideomycetes genomes: a test case for predicting lifestyles and emergence of pathogens.</title>
        <authorList>
            <person name="Haridas S."/>
            <person name="Albert R."/>
            <person name="Binder M."/>
            <person name="Bloem J."/>
            <person name="Labutti K."/>
            <person name="Salamov A."/>
            <person name="Andreopoulos B."/>
            <person name="Baker S."/>
            <person name="Barry K."/>
            <person name="Bills G."/>
            <person name="Bluhm B."/>
            <person name="Cannon C."/>
            <person name="Castanera R."/>
            <person name="Culley D."/>
            <person name="Daum C."/>
            <person name="Ezra D."/>
            <person name="Gonzalez J."/>
            <person name="Henrissat B."/>
            <person name="Kuo A."/>
            <person name="Liang C."/>
            <person name="Lipzen A."/>
            <person name="Lutzoni F."/>
            <person name="Magnuson J."/>
            <person name="Mondo S."/>
            <person name="Nolan M."/>
            <person name="Ohm R."/>
            <person name="Pangilinan J."/>
            <person name="Park H.-J."/>
            <person name="Ramirez L."/>
            <person name="Alfaro M."/>
            <person name="Sun H."/>
            <person name="Tritt A."/>
            <person name="Yoshinaga Y."/>
            <person name="Zwiers L.-H."/>
            <person name="Turgeon B."/>
            <person name="Goodwin S."/>
            <person name="Spatafora J."/>
            <person name="Crous P."/>
            <person name="Grigoriev I."/>
        </authorList>
    </citation>
    <scope>NUCLEOTIDE SEQUENCE</scope>
    <source>
        <strain evidence="1">CBS 627.86</strain>
    </source>
</reference>
<accession>A0A6A5ZMJ6</accession>
<protein>
    <submittedName>
        <fullName evidence="1">Uncharacterized protein</fullName>
    </submittedName>
</protein>
<dbReference type="AlphaFoldDB" id="A0A6A5ZMJ6"/>
<name>A0A6A5ZMJ6_9PLEO</name>
<dbReference type="EMBL" id="ML977315">
    <property type="protein sequence ID" value="KAF2119678.1"/>
    <property type="molecule type" value="Genomic_DNA"/>
</dbReference>
<gene>
    <name evidence="1" type="ORF">BDV96DRAFT_350868</name>
</gene>
<organism evidence="1 2">
    <name type="scientific">Lophiotrema nucula</name>
    <dbReference type="NCBI Taxonomy" id="690887"/>
    <lineage>
        <taxon>Eukaryota</taxon>
        <taxon>Fungi</taxon>
        <taxon>Dikarya</taxon>
        <taxon>Ascomycota</taxon>
        <taxon>Pezizomycotina</taxon>
        <taxon>Dothideomycetes</taxon>
        <taxon>Pleosporomycetidae</taxon>
        <taxon>Pleosporales</taxon>
        <taxon>Lophiotremataceae</taxon>
        <taxon>Lophiotrema</taxon>
    </lineage>
</organism>
<sequence>MFCFPPFKNRSSKMAKPFPFLRLPLELREQMYSHYFLPADRLQACEYYGGGQYSFDFSLYHVNKQIYCEAQTVFRRENIFVRIETPWPQAVNHISHEGLCPIVAAHDTADSFQHHHALVQISAPAHLIAPAHSVIVLLDDLHLFCQVWYYSALNYETLNHHLSVTFNLQNPYYPADPKPIPIALQKRLLLPFGVVKELDEVEVSGYDKEVQDELDALMKIPYDTPQKCCEDATALMESGDKTLAEGKPEDALQTYTKAFHAIHVIIMGRTRRVLADQFFHKGIDAGRYKGQTGTTVRIILRIMLVARVVNAYLKLQQYEEATFWGMRSIKIMRSTVGTEFEDFLIEVAGMLDVGLLYLRTGVSLMRMEESASHELVAYTDDEDVGTSEKCFRFAKRFLKGEHQKLIKKELEGNKVEVDESFWLDSDSKSDVDSMAPMHQDEAEGNGQADVIFQVWQASQY</sequence>